<dbReference type="Pfam" id="PF13960">
    <property type="entry name" value="DUF4218"/>
    <property type="match status" value="1"/>
</dbReference>
<protein>
    <recommendedName>
        <fullName evidence="5">DUF4218 domain-containing protein</fullName>
    </recommendedName>
</protein>
<comment type="caution">
    <text evidence="4">The sequence shown here is derived from an EMBL/GenBank/DDBJ whole genome shotgun (WGS) entry which is preliminary data.</text>
</comment>
<gene>
    <name evidence="4" type="ORF">Sradi_2871100</name>
</gene>
<dbReference type="PROSITE" id="PS51257">
    <property type="entry name" value="PROKAR_LIPOPROTEIN"/>
    <property type="match status" value="1"/>
</dbReference>
<dbReference type="AlphaFoldDB" id="A0AAW2RZI5"/>
<dbReference type="Pfam" id="PF13952">
    <property type="entry name" value="DUF4216"/>
    <property type="match status" value="1"/>
</dbReference>
<evidence type="ECO:0000259" key="3">
    <source>
        <dbReference type="Pfam" id="PF13960"/>
    </source>
</evidence>
<dbReference type="EMBL" id="JACGWJ010000012">
    <property type="protein sequence ID" value="KAL0384768.1"/>
    <property type="molecule type" value="Genomic_DNA"/>
</dbReference>
<dbReference type="PANTHER" id="PTHR48258:SF3">
    <property type="entry name" value="FK506-BINDING PROTEIN 4-LIKE ISOFORM X1"/>
    <property type="match status" value="1"/>
</dbReference>
<evidence type="ECO:0000256" key="1">
    <source>
        <dbReference type="SAM" id="MobiDB-lite"/>
    </source>
</evidence>
<dbReference type="PANTHER" id="PTHR48258">
    <property type="entry name" value="DUF4218 DOMAIN-CONTAINING PROTEIN-RELATED"/>
    <property type="match status" value="1"/>
</dbReference>
<accession>A0AAW2RZI5</accession>
<dbReference type="Pfam" id="PF02992">
    <property type="entry name" value="Transposase_21"/>
    <property type="match status" value="1"/>
</dbReference>
<sequence length="562" mass="66487">MRAALMWTINDLSTYEMVSGWNTAGVMGCPVCMDDTQTFRLLHSRKTCYFDCHRQFFPSDRPYRMNKRSFTKNRQERKIARSRLTGHEIRCCIGQYSTAIEDPLTQPLGYGKDHKWTKKSIFWELPYWSTHLIRHNFDVMHIEKNVFENIFNTVMDVKGKMKDNLSAQKDLKNICSRPELEVGEDQPNAIAKALYTLTKDQKMSICDWVMCLRFPDGYVSDVRRWVDMNELKLHRMKSHDCHFFMQKLIPVALREMLPEFVWSVLTEVSLLFQVICSTMLDVDKVKELEDNVAVIMCNLEKIFPPAFFDLIEHLIVHLPYEARVGGPVQYRWMYPFKRCFLNELYEKYKADDPIVDQLVSTDFKGWFKRRVQAEMNNVKDELLKSLYWGPHQLVTTWPCYFVNGWVDPSKGMNVHPRYHLVDVNFKQVYQKNEPFILAQQAVQVYYTKYPSMTRDKYDWMTVNKTQAKRTVGACWTDVPYQLEEIVNVPFVTTDNQMYDLHDPNGIVRFDDLFSPMQQAVGTSYSRDMRSNDEGDDDYDNDDDSFEDYETGEESEEEYDYSY</sequence>
<feature type="compositionally biased region" description="Acidic residues" evidence="1">
    <location>
        <begin position="533"/>
        <end position="562"/>
    </location>
</feature>
<name>A0AAW2RZI5_SESRA</name>
<reference evidence="4" key="2">
    <citation type="journal article" date="2024" name="Plant">
        <title>Genomic evolution and insights into agronomic trait innovations of Sesamum species.</title>
        <authorList>
            <person name="Miao H."/>
            <person name="Wang L."/>
            <person name="Qu L."/>
            <person name="Liu H."/>
            <person name="Sun Y."/>
            <person name="Le M."/>
            <person name="Wang Q."/>
            <person name="Wei S."/>
            <person name="Zheng Y."/>
            <person name="Lin W."/>
            <person name="Duan Y."/>
            <person name="Cao H."/>
            <person name="Xiong S."/>
            <person name="Wang X."/>
            <person name="Wei L."/>
            <person name="Li C."/>
            <person name="Ma Q."/>
            <person name="Ju M."/>
            <person name="Zhao R."/>
            <person name="Li G."/>
            <person name="Mu C."/>
            <person name="Tian Q."/>
            <person name="Mei H."/>
            <person name="Zhang T."/>
            <person name="Gao T."/>
            <person name="Zhang H."/>
        </authorList>
    </citation>
    <scope>NUCLEOTIDE SEQUENCE</scope>
    <source>
        <strain evidence="4">G02</strain>
    </source>
</reference>
<evidence type="ECO:0000259" key="2">
    <source>
        <dbReference type="Pfam" id="PF13952"/>
    </source>
</evidence>
<organism evidence="4">
    <name type="scientific">Sesamum radiatum</name>
    <name type="common">Black benniseed</name>
    <dbReference type="NCBI Taxonomy" id="300843"/>
    <lineage>
        <taxon>Eukaryota</taxon>
        <taxon>Viridiplantae</taxon>
        <taxon>Streptophyta</taxon>
        <taxon>Embryophyta</taxon>
        <taxon>Tracheophyta</taxon>
        <taxon>Spermatophyta</taxon>
        <taxon>Magnoliopsida</taxon>
        <taxon>eudicotyledons</taxon>
        <taxon>Gunneridae</taxon>
        <taxon>Pentapetalae</taxon>
        <taxon>asterids</taxon>
        <taxon>lamiids</taxon>
        <taxon>Lamiales</taxon>
        <taxon>Pedaliaceae</taxon>
        <taxon>Sesamum</taxon>
    </lineage>
</organism>
<feature type="domain" description="DUF4216" evidence="2">
    <location>
        <begin position="404"/>
        <end position="460"/>
    </location>
</feature>
<feature type="domain" description="DUF4218" evidence="3">
    <location>
        <begin position="275"/>
        <end position="340"/>
    </location>
</feature>
<dbReference type="InterPro" id="IPR025452">
    <property type="entry name" value="DUF4218"/>
</dbReference>
<evidence type="ECO:0008006" key="5">
    <source>
        <dbReference type="Google" id="ProtNLM"/>
    </source>
</evidence>
<dbReference type="InterPro" id="IPR004242">
    <property type="entry name" value="Transposase_21"/>
</dbReference>
<evidence type="ECO:0000313" key="4">
    <source>
        <dbReference type="EMBL" id="KAL0384768.1"/>
    </source>
</evidence>
<dbReference type="InterPro" id="IPR025312">
    <property type="entry name" value="DUF4216"/>
</dbReference>
<feature type="region of interest" description="Disordered" evidence="1">
    <location>
        <begin position="522"/>
        <end position="562"/>
    </location>
</feature>
<proteinExistence type="predicted"/>
<reference evidence="4" key="1">
    <citation type="submission" date="2020-06" db="EMBL/GenBank/DDBJ databases">
        <authorList>
            <person name="Li T."/>
            <person name="Hu X."/>
            <person name="Zhang T."/>
            <person name="Song X."/>
            <person name="Zhang H."/>
            <person name="Dai N."/>
            <person name="Sheng W."/>
            <person name="Hou X."/>
            <person name="Wei L."/>
        </authorList>
    </citation>
    <scope>NUCLEOTIDE SEQUENCE</scope>
    <source>
        <strain evidence="4">G02</strain>
        <tissue evidence="4">Leaf</tissue>
    </source>
</reference>